<evidence type="ECO:0000313" key="1">
    <source>
        <dbReference type="EMBL" id="ABB38379.1"/>
    </source>
</evidence>
<dbReference type="AlphaFoldDB" id="Q311L7"/>
<dbReference type="RefSeq" id="WP_011367538.1">
    <property type="nucleotide sequence ID" value="NC_007519.1"/>
</dbReference>
<dbReference type="EMBL" id="CP000112">
    <property type="protein sequence ID" value="ABB38379.1"/>
    <property type="molecule type" value="Genomic_DNA"/>
</dbReference>
<dbReference type="Proteomes" id="UP000002710">
    <property type="component" value="Chromosome"/>
</dbReference>
<evidence type="ECO:0000313" key="2">
    <source>
        <dbReference type="Proteomes" id="UP000002710"/>
    </source>
</evidence>
<proteinExistence type="predicted"/>
<reference evidence="1 2" key="1">
    <citation type="journal article" date="2011" name="J. Bacteriol.">
        <title>Complete genome sequence and updated annotation of Desulfovibrio alaskensis G20.</title>
        <authorList>
            <person name="Hauser L.J."/>
            <person name="Land M.L."/>
            <person name="Brown S.D."/>
            <person name="Larimer F."/>
            <person name="Keller K.L."/>
            <person name="Rapp-Giles B.J."/>
            <person name="Price M.N."/>
            <person name="Lin M."/>
            <person name="Bruce D.C."/>
            <person name="Detter J.C."/>
            <person name="Tapia R."/>
            <person name="Han C.S."/>
            <person name="Goodwin L.A."/>
            <person name="Cheng J.F."/>
            <person name="Pitluck S."/>
            <person name="Copeland A."/>
            <person name="Lucas S."/>
            <person name="Nolan M."/>
            <person name="Lapidus A.L."/>
            <person name="Palumbo A.V."/>
            <person name="Wall J.D."/>
        </authorList>
    </citation>
    <scope>NUCLEOTIDE SEQUENCE [LARGE SCALE GENOMIC DNA]</scope>
    <source>
        <strain evidence="2">ATCC BAA 1058 / DSM 17464 / G20</strain>
    </source>
</reference>
<sequence length="129" mass="13795">MQKIPLKLAAAGMKLAKSVERADGIVLVGEGTELSDPLITRIGQAGVSSIVVQGSPVDMDGLEGGADYGRIRGRLEHLFRKHRDDRFMAALHGTFDRYFRAKAAEAAAEAAALRSLEENDADDSVQADA</sequence>
<keyword evidence="2" id="KW-1185">Reference proteome</keyword>
<protein>
    <submittedName>
        <fullName evidence="1">Uncharacterized protein</fullName>
    </submittedName>
</protein>
<organism evidence="1 2">
    <name type="scientific">Oleidesulfovibrio alaskensis (strain ATCC BAA-1058 / DSM 17464 / G20)</name>
    <name type="common">Desulfovibrio alaskensis</name>
    <dbReference type="NCBI Taxonomy" id="207559"/>
    <lineage>
        <taxon>Bacteria</taxon>
        <taxon>Pseudomonadati</taxon>
        <taxon>Thermodesulfobacteriota</taxon>
        <taxon>Desulfovibrionia</taxon>
        <taxon>Desulfovibrionales</taxon>
        <taxon>Desulfovibrionaceae</taxon>
        <taxon>Oleidesulfovibrio</taxon>
    </lineage>
</organism>
<dbReference type="eggNOG" id="ENOG5033FWH">
    <property type="taxonomic scope" value="Bacteria"/>
</dbReference>
<dbReference type="STRING" id="207559.Dde_1582"/>
<dbReference type="KEGG" id="dde:Dde_1582"/>
<accession>Q311L7</accession>
<dbReference type="HOGENOM" id="CLU_139043_0_0_7"/>
<gene>
    <name evidence="1" type="ordered locus">Dde_1582</name>
</gene>
<name>Q311L7_OLEA2</name>